<feature type="region of interest" description="Disordered" evidence="1">
    <location>
        <begin position="1"/>
        <end position="29"/>
    </location>
</feature>
<dbReference type="GO" id="GO:0016579">
    <property type="term" value="P:protein deubiquitination"/>
    <property type="evidence" value="ECO:0007669"/>
    <property type="project" value="TreeGrafter"/>
</dbReference>
<sequence>MRRRTKKKIWKNKKKKRNSRNAQKSKKSALELSNKKIWIRNDGARFEIQPMKGDGSCLFRAMSYFVFGNQDNHDFTRLKVVKYISDHWDRFKNFASGRSVEDYENHMNTPGTYGGEAEIVAFSYLFRCQVHVLFKHFPERSAVTFGTDSVQCFMIYSGPPDEGHYDVLVPSTNQACNLHLYKELINQLRYVTAAVYELDLADFKEKKNNSGKRSFIKK</sequence>
<name>A0A4Y2LX93_ARAVE</name>
<dbReference type="Pfam" id="PF02338">
    <property type="entry name" value="OTU"/>
    <property type="match status" value="1"/>
</dbReference>
<accession>A0A4Y2LX93</accession>
<protein>
    <recommendedName>
        <fullName evidence="2">OTU domain-containing protein</fullName>
    </recommendedName>
</protein>
<dbReference type="AlphaFoldDB" id="A0A4Y2LX93"/>
<evidence type="ECO:0000259" key="2">
    <source>
        <dbReference type="PROSITE" id="PS50802"/>
    </source>
</evidence>
<dbReference type="PANTHER" id="PTHR12419">
    <property type="entry name" value="OTU DOMAIN CONTAINING PROTEIN"/>
    <property type="match status" value="1"/>
</dbReference>
<dbReference type="Proteomes" id="UP000499080">
    <property type="component" value="Unassembled WGS sequence"/>
</dbReference>
<dbReference type="InterPro" id="IPR050704">
    <property type="entry name" value="Peptidase_C85-like"/>
</dbReference>
<evidence type="ECO:0000256" key="1">
    <source>
        <dbReference type="SAM" id="MobiDB-lite"/>
    </source>
</evidence>
<dbReference type="EMBL" id="BGPR01006488">
    <property type="protein sequence ID" value="GBN19411.1"/>
    <property type="molecule type" value="Genomic_DNA"/>
</dbReference>
<feature type="domain" description="OTU" evidence="2">
    <location>
        <begin position="46"/>
        <end position="171"/>
    </location>
</feature>
<dbReference type="CDD" id="cd22757">
    <property type="entry name" value="OTU_P87_VP80-like"/>
    <property type="match status" value="1"/>
</dbReference>
<dbReference type="PROSITE" id="PS50802">
    <property type="entry name" value="OTU"/>
    <property type="match status" value="1"/>
</dbReference>
<gene>
    <name evidence="3" type="ORF">AVEN_138154_1</name>
</gene>
<dbReference type="GO" id="GO:0004843">
    <property type="term" value="F:cysteine-type deubiquitinase activity"/>
    <property type="evidence" value="ECO:0007669"/>
    <property type="project" value="TreeGrafter"/>
</dbReference>
<comment type="caution">
    <text evidence="3">The sequence shown here is derived from an EMBL/GenBank/DDBJ whole genome shotgun (WGS) entry which is preliminary data.</text>
</comment>
<proteinExistence type="predicted"/>
<evidence type="ECO:0000313" key="4">
    <source>
        <dbReference type="Proteomes" id="UP000499080"/>
    </source>
</evidence>
<dbReference type="InterPro" id="IPR038765">
    <property type="entry name" value="Papain-like_cys_pep_sf"/>
</dbReference>
<dbReference type="PANTHER" id="PTHR12419:SF7">
    <property type="entry name" value="OTU DOMAIN-CONTAINING PROTEIN 3"/>
    <property type="match status" value="1"/>
</dbReference>
<organism evidence="3 4">
    <name type="scientific">Araneus ventricosus</name>
    <name type="common">Orbweaver spider</name>
    <name type="synonym">Epeira ventricosa</name>
    <dbReference type="NCBI Taxonomy" id="182803"/>
    <lineage>
        <taxon>Eukaryota</taxon>
        <taxon>Metazoa</taxon>
        <taxon>Ecdysozoa</taxon>
        <taxon>Arthropoda</taxon>
        <taxon>Chelicerata</taxon>
        <taxon>Arachnida</taxon>
        <taxon>Araneae</taxon>
        <taxon>Araneomorphae</taxon>
        <taxon>Entelegynae</taxon>
        <taxon>Araneoidea</taxon>
        <taxon>Araneidae</taxon>
        <taxon>Araneus</taxon>
    </lineage>
</organism>
<dbReference type="Gene3D" id="3.90.70.80">
    <property type="match status" value="1"/>
</dbReference>
<keyword evidence="4" id="KW-1185">Reference proteome</keyword>
<evidence type="ECO:0000313" key="3">
    <source>
        <dbReference type="EMBL" id="GBN19411.1"/>
    </source>
</evidence>
<dbReference type="SUPFAM" id="SSF54001">
    <property type="entry name" value="Cysteine proteinases"/>
    <property type="match status" value="1"/>
</dbReference>
<reference evidence="3 4" key="1">
    <citation type="journal article" date="2019" name="Sci. Rep.">
        <title>Orb-weaving spider Araneus ventricosus genome elucidates the spidroin gene catalogue.</title>
        <authorList>
            <person name="Kono N."/>
            <person name="Nakamura H."/>
            <person name="Ohtoshi R."/>
            <person name="Moran D.A.P."/>
            <person name="Shinohara A."/>
            <person name="Yoshida Y."/>
            <person name="Fujiwara M."/>
            <person name="Mori M."/>
            <person name="Tomita M."/>
            <person name="Arakawa K."/>
        </authorList>
    </citation>
    <scope>NUCLEOTIDE SEQUENCE [LARGE SCALE GENOMIC DNA]</scope>
</reference>
<dbReference type="OrthoDB" id="409956at2759"/>
<feature type="compositionally biased region" description="Basic residues" evidence="1">
    <location>
        <begin position="1"/>
        <end position="27"/>
    </location>
</feature>
<dbReference type="InterPro" id="IPR003323">
    <property type="entry name" value="OTU_dom"/>
</dbReference>